<accession>A0A163J6J0</accession>
<evidence type="ECO:0000256" key="1">
    <source>
        <dbReference type="SAM" id="MobiDB-lite"/>
    </source>
</evidence>
<dbReference type="Proteomes" id="UP000078561">
    <property type="component" value="Unassembled WGS sequence"/>
</dbReference>
<evidence type="ECO:0000313" key="2">
    <source>
        <dbReference type="EMBL" id="SAL99740.1"/>
    </source>
</evidence>
<feature type="compositionally biased region" description="Acidic residues" evidence="1">
    <location>
        <begin position="95"/>
        <end position="105"/>
    </location>
</feature>
<dbReference type="AlphaFoldDB" id="A0A163J6J0"/>
<dbReference type="EMBL" id="LT552960">
    <property type="protein sequence ID" value="SAL99740.1"/>
    <property type="molecule type" value="Genomic_DNA"/>
</dbReference>
<reference evidence="2" key="1">
    <citation type="submission" date="2016-04" db="EMBL/GenBank/DDBJ databases">
        <authorList>
            <person name="Evans L.H."/>
            <person name="Alamgir A."/>
            <person name="Owens N."/>
            <person name="Weber N.D."/>
            <person name="Virtaneva K."/>
            <person name="Barbian K."/>
            <person name="Babar A."/>
            <person name="Rosenke K."/>
        </authorList>
    </citation>
    <scope>NUCLEOTIDE SEQUENCE [LARGE SCALE GENOMIC DNA]</scope>
    <source>
        <strain evidence="2">CBS 101.48</strain>
    </source>
</reference>
<keyword evidence="3" id="KW-1185">Reference proteome</keyword>
<gene>
    <name evidence="2" type="primary">ABSGL_05385.1 scaffold 6959</name>
</gene>
<dbReference type="InParanoid" id="A0A163J6J0"/>
<evidence type="ECO:0000313" key="3">
    <source>
        <dbReference type="Proteomes" id="UP000078561"/>
    </source>
</evidence>
<proteinExistence type="predicted"/>
<protein>
    <submittedName>
        <fullName evidence="2">Uncharacterized protein</fullName>
    </submittedName>
</protein>
<name>A0A163J6J0_ABSGL</name>
<sequence>MSKQSIMHTIRLRLARDRALYFECLNEVMEEVMEKAGFTIIGSFDERGQLNLQFGHETVRMESVVRKEDVDVIMGSTAQENPAGEKGDVAIQSVGEEEVTEEAPNSEETGKKKRRKAKSAFSQVVLAQDPGMAGVFAAIETRNLKRTLDSNDSVFDRIQTIKAARTGNRRTVATAREQTGDPQTSAVVATATTGEVGAAFLMKKTNELTVQMTDLRKKSTAYFLQTYLFHQYFHEQCEKEGWTISELFNQMRKEEAAKEIQQHLRIGSRVDEVVFAAGGLWILGATELLNFTFYETATNYQLTNWHQRVRNLEEVKGSVRQTHPHLLIEE</sequence>
<feature type="region of interest" description="Disordered" evidence="1">
    <location>
        <begin position="94"/>
        <end position="115"/>
    </location>
</feature>
<organism evidence="2">
    <name type="scientific">Absidia glauca</name>
    <name type="common">Pin mould</name>
    <dbReference type="NCBI Taxonomy" id="4829"/>
    <lineage>
        <taxon>Eukaryota</taxon>
        <taxon>Fungi</taxon>
        <taxon>Fungi incertae sedis</taxon>
        <taxon>Mucoromycota</taxon>
        <taxon>Mucoromycotina</taxon>
        <taxon>Mucoromycetes</taxon>
        <taxon>Mucorales</taxon>
        <taxon>Cunninghamellaceae</taxon>
        <taxon>Absidia</taxon>
    </lineage>
</organism>